<sequence length="104" mass="11381">MLSITLNHFLYLASALFCLGIFGIIVSRNAIKVLLSIEVMLAGVTVAFVAISRYVTPDTIEGQIITVFILTVAAAEAAIGLAILLAVYRNYQTVDMSRFNLLKW</sequence>
<comment type="subcellular location">
    <subcellularLocation>
        <location evidence="10">Cell membrane</location>
        <topology evidence="10">Multi-pass membrane protein</topology>
    </subcellularLocation>
    <subcellularLocation>
        <location evidence="2">Membrane</location>
        <topology evidence="2">Multi-pass membrane protein</topology>
    </subcellularLocation>
</comment>
<name>A0A7W8DHD6_9BACT</name>
<dbReference type="PANTHER" id="PTHR11434:SF16">
    <property type="entry name" value="NADH-UBIQUINONE OXIDOREDUCTASE CHAIN 4L"/>
    <property type="match status" value="1"/>
</dbReference>
<dbReference type="PANTHER" id="PTHR11434">
    <property type="entry name" value="NADH-UBIQUINONE OXIDOREDUCTASE SUBUNIT ND4L"/>
    <property type="match status" value="1"/>
</dbReference>
<dbReference type="Pfam" id="PF00420">
    <property type="entry name" value="Oxidored_q2"/>
    <property type="match status" value="1"/>
</dbReference>
<feature type="transmembrane region" description="Helical" evidence="10">
    <location>
        <begin position="6"/>
        <end position="26"/>
    </location>
</feature>
<evidence type="ECO:0000256" key="2">
    <source>
        <dbReference type="ARBA" id="ARBA00004141"/>
    </source>
</evidence>
<comment type="subunit">
    <text evidence="10">NDH-1 is composed of 14 different subunits. Subunits NuoA, H, J, K, L, M, N constitute the membrane sector of the complex.</text>
</comment>
<evidence type="ECO:0000256" key="10">
    <source>
        <dbReference type="HAMAP-Rule" id="MF_01456"/>
    </source>
</evidence>
<organism evidence="11 12">
    <name type="scientific">Desulfurispira natronophila</name>
    <dbReference type="NCBI Taxonomy" id="682562"/>
    <lineage>
        <taxon>Bacteria</taxon>
        <taxon>Pseudomonadati</taxon>
        <taxon>Chrysiogenota</taxon>
        <taxon>Chrysiogenia</taxon>
        <taxon>Chrysiogenales</taxon>
        <taxon>Chrysiogenaceae</taxon>
        <taxon>Desulfurispira</taxon>
    </lineage>
</organism>
<dbReference type="InterPro" id="IPR039428">
    <property type="entry name" value="NUOK/Mnh_C1-like"/>
</dbReference>
<dbReference type="NCBIfam" id="NF004320">
    <property type="entry name" value="PRK05715.1-2"/>
    <property type="match status" value="1"/>
</dbReference>
<dbReference type="FunFam" id="1.10.287.3510:FF:000001">
    <property type="entry name" value="NADH-quinone oxidoreductase subunit K"/>
    <property type="match status" value="1"/>
</dbReference>
<keyword evidence="8 10" id="KW-1133">Transmembrane helix</keyword>
<keyword evidence="10" id="KW-0830">Ubiquinone</keyword>
<evidence type="ECO:0000313" key="12">
    <source>
        <dbReference type="Proteomes" id="UP000528322"/>
    </source>
</evidence>
<keyword evidence="6 10" id="KW-0874">Quinone</keyword>
<proteinExistence type="inferred from homology"/>
<evidence type="ECO:0000256" key="8">
    <source>
        <dbReference type="ARBA" id="ARBA00022989"/>
    </source>
</evidence>
<comment type="catalytic activity">
    <reaction evidence="10">
        <text>a quinone + NADH + 5 H(+)(in) = a quinol + NAD(+) + 4 H(+)(out)</text>
        <dbReference type="Rhea" id="RHEA:57888"/>
        <dbReference type="ChEBI" id="CHEBI:15378"/>
        <dbReference type="ChEBI" id="CHEBI:24646"/>
        <dbReference type="ChEBI" id="CHEBI:57540"/>
        <dbReference type="ChEBI" id="CHEBI:57945"/>
        <dbReference type="ChEBI" id="CHEBI:132124"/>
    </reaction>
</comment>
<protein>
    <recommendedName>
        <fullName evidence="10">NADH-quinone oxidoreductase subunit K</fullName>
        <ecNumber evidence="10">7.1.1.-</ecNumber>
    </recommendedName>
    <alternativeName>
        <fullName evidence="10">NADH dehydrogenase I subunit K</fullName>
    </alternativeName>
    <alternativeName>
        <fullName evidence="10">NDH-1 subunit K</fullName>
    </alternativeName>
</protein>
<evidence type="ECO:0000256" key="5">
    <source>
        <dbReference type="ARBA" id="ARBA00022692"/>
    </source>
</evidence>
<reference evidence="11 12" key="1">
    <citation type="submission" date="2020-08" db="EMBL/GenBank/DDBJ databases">
        <title>Genomic Encyclopedia of Type Strains, Phase IV (KMG-IV): sequencing the most valuable type-strain genomes for metagenomic binning, comparative biology and taxonomic classification.</title>
        <authorList>
            <person name="Goeker M."/>
        </authorList>
    </citation>
    <scope>NUCLEOTIDE SEQUENCE [LARGE SCALE GENOMIC DNA]</scope>
    <source>
        <strain evidence="11 12">DSM 22071</strain>
    </source>
</reference>
<comment type="function">
    <text evidence="1 10">NDH-1 shuttles electrons from NADH, via FMN and iron-sulfur (Fe-S) centers, to quinones in the respiratory chain. The immediate electron acceptor for the enzyme in this species is believed to be ubiquinone. Couples the redox reaction to proton translocation (for every two electrons transferred, four hydrogen ions are translocated across the cytoplasmic membrane), and thus conserves the redox energy in a proton gradient.</text>
</comment>
<keyword evidence="12" id="KW-1185">Reference proteome</keyword>
<evidence type="ECO:0000256" key="4">
    <source>
        <dbReference type="ARBA" id="ARBA00022448"/>
    </source>
</evidence>
<evidence type="ECO:0000256" key="1">
    <source>
        <dbReference type="ARBA" id="ARBA00002378"/>
    </source>
</evidence>
<keyword evidence="10" id="KW-0520">NAD</keyword>
<keyword evidence="5 10" id="KW-0812">Transmembrane</keyword>
<keyword evidence="9 10" id="KW-0472">Membrane</keyword>
<dbReference type="HAMAP" id="MF_01456">
    <property type="entry name" value="NDH1_NuoK"/>
    <property type="match status" value="1"/>
</dbReference>
<evidence type="ECO:0000256" key="3">
    <source>
        <dbReference type="ARBA" id="ARBA00010519"/>
    </source>
</evidence>
<feature type="transmembrane region" description="Helical" evidence="10">
    <location>
        <begin position="64"/>
        <end position="88"/>
    </location>
</feature>
<keyword evidence="10" id="KW-1003">Cell membrane</keyword>
<dbReference type="GO" id="GO:0048038">
    <property type="term" value="F:quinone binding"/>
    <property type="evidence" value="ECO:0007669"/>
    <property type="project" value="UniProtKB-KW"/>
</dbReference>
<gene>
    <name evidence="10" type="primary">nuoK</name>
    <name evidence="11" type="ORF">HNR37_001793</name>
</gene>
<dbReference type="NCBIfam" id="NF004322">
    <property type="entry name" value="PRK05715.1-4"/>
    <property type="match status" value="1"/>
</dbReference>
<dbReference type="EMBL" id="JACHID010000011">
    <property type="protein sequence ID" value="MBB5022456.1"/>
    <property type="molecule type" value="Genomic_DNA"/>
</dbReference>
<dbReference type="NCBIfam" id="NF004323">
    <property type="entry name" value="PRK05715.1-5"/>
    <property type="match status" value="1"/>
</dbReference>
<dbReference type="Proteomes" id="UP000528322">
    <property type="component" value="Unassembled WGS sequence"/>
</dbReference>
<dbReference type="Gene3D" id="1.10.287.3510">
    <property type="match status" value="1"/>
</dbReference>
<dbReference type="AlphaFoldDB" id="A0A7W8DHD6"/>
<comment type="similarity">
    <text evidence="3 10">Belongs to the complex I subunit 4L family.</text>
</comment>
<dbReference type="GO" id="GO:0030964">
    <property type="term" value="C:NADH dehydrogenase complex"/>
    <property type="evidence" value="ECO:0007669"/>
    <property type="project" value="TreeGrafter"/>
</dbReference>
<dbReference type="GO" id="GO:0005886">
    <property type="term" value="C:plasma membrane"/>
    <property type="evidence" value="ECO:0007669"/>
    <property type="project" value="UniProtKB-SubCell"/>
</dbReference>
<evidence type="ECO:0000256" key="9">
    <source>
        <dbReference type="ARBA" id="ARBA00023136"/>
    </source>
</evidence>
<accession>A0A7W8DHD6</accession>
<evidence type="ECO:0000256" key="6">
    <source>
        <dbReference type="ARBA" id="ARBA00022719"/>
    </source>
</evidence>
<evidence type="ECO:0000313" key="11">
    <source>
        <dbReference type="EMBL" id="MBB5022456.1"/>
    </source>
</evidence>
<evidence type="ECO:0000256" key="7">
    <source>
        <dbReference type="ARBA" id="ARBA00022967"/>
    </source>
</evidence>
<dbReference type="EC" id="7.1.1.-" evidence="10"/>
<comment type="caution">
    <text evidence="11">The sequence shown here is derived from an EMBL/GenBank/DDBJ whole genome shotgun (WGS) entry which is preliminary data.</text>
</comment>
<dbReference type="InterPro" id="IPR001133">
    <property type="entry name" value="NADH_UbQ_OxRdtase_chain4L/K"/>
</dbReference>
<keyword evidence="7 10" id="KW-1278">Translocase</keyword>
<dbReference type="NCBIfam" id="NF004321">
    <property type="entry name" value="PRK05715.1-3"/>
    <property type="match status" value="1"/>
</dbReference>
<dbReference type="GO" id="GO:0042773">
    <property type="term" value="P:ATP synthesis coupled electron transport"/>
    <property type="evidence" value="ECO:0007669"/>
    <property type="project" value="InterPro"/>
</dbReference>
<dbReference type="GO" id="GO:0050136">
    <property type="term" value="F:NADH dehydrogenase (quinone) (non-electrogenic) activity"/>
    <property type="evidence" value="ECO:0007669"/>
    <property type="project" value="UniProtKB-UniRule"/>
</dbReference>
<feature type="transmembrane region" description="Helical" evidence="10">
    <location>
        <begin position="33"/>
        <end position="52"/>
    </location>
</feature>
<keyword evidence="4 10" id="KW-0813">Transport</keyword>